<feature type="binding site" evidence="9">
    <location>
        <position position="293"/>
    </location>
    <ligand>
        <name>NAD(+)</name>
        <dbReference type="ChEBI" id="CHEBI:57540"/>
    </ligand>
</feature>
<evidence type="ECO:0000256" key="11">
    <source>
        <dbReference type="RuleBase" id="RU003691"/>
    </source>
</evidence>
<dbReference type="Pfam" id="PF07992">
    <property type="entry name" value="Pyr_redox_2"/>
    <property type="match status" value="1"/>
</dbReference>
<evidence type="ECO:0000256" key="5">
    <source>
        <dbReference type="ARBA" id="ARBA00023027"/>
    </source>
</evidence>
<dbReference type="PRINTS" id="PR00368">
    <property type="entry name" value="FADPNR"/>
</dbReference>
<dbReference type="InterPro" id="IPR001100">
    <property type="entry name" value="Pyr_nuc-diS_OxRdtase"/>
</dbReference>
<evidence type="ECO:0000259" key="13">
    <source>
        <dbReference type="Pfam" id="PF07992"/>
    </source>
</evidence>
<accession>A0A430FTE6</accession>
<dbReference type="Gene3D" id="3.50.50.60">
    <property type="entry name" value="FAD/NAD(P)-binding domain"/>
    <property type="match status" value="2"/>
</dbReference>
<dbReference type="PRINTS" id="PR00411">
    <property type="entry name" value="PNDRDTASEI"/>
</dbReference>
<dbReference type="Proteomes" id="UP000287609">
    <property type="component" value="Unassembled WGS sequence"/>
</dbReference>
<keyword evidence="5 9" id="KW-0520">NAD</keyword>
<feature type="binding site" evidence="9">
    <location>
        <begin position="199"/>
        <end position="206"/>
    </location>
    <ligand>
        <name>NAD(+)</name>
        <dbReference type="ChEBI" id="CHEBI:57540"/>
    </ligand>
</feature>
<evidence type="ECO:0000256" key="2">
    <source>
        <dbReference type="ARBA" id="ARBA00022630"/>
    </source>
</evidence>
<dbReference type="GO" id="GO:0004148">
    <property type="term" value="F:dihydrolipoyl dehydrogenase (NADH) activity"/>
    <property type="evidence" value="ECO:0007669"/>
    <property type="project" value="TreeGrafter"/>
</dbReference>
<keyword evidence="2 11" id="KW-0285">Flavoprotein</keyword>
<dbReference type="InterPro" id="IPR036188">
    <property type="entry name" value="FAD/NAD-bd_sf"/>
</dbReference>
<keyword evidence="7 11" id="KW-0676">Redox-active center</keyword>
<organism evidence="14 15">
    <name type="scientific">Bifidobacterium dolichotidis</name>
    <dbReference type="NCBI Taxonomy" id="2306976"/>
    <lineage>
        <taxon>Bacteria</taxon>
        <taxon>Bacillati</taxon>
        <taxon>Actinomycetota</taxon>
        <taxon>Actinomycetes</taxon>
        <taxon>Bifidobacteriales</taxon>
        <taxon>Bifidobacteriaceae</taxon>
        <taxon>Bifidobacterium</taxon>
    </lineage>
</organism>
<evidence type="ECO:0000256" key="8">
    <source>
        <dbReference type="PIRSR" id="PIRSR000350-2"/>
    </source>
</evidence>
<dbReference type="PROSITE" id="PS00076">
    <property type="entry name" value="PYRIDINE_REDOX_1"/>
    <property type="match status" value="1"/>
</dbReference>
<dbReference type="InterPro" id="IPR012999">
    <property type="entry name" value="Pyr_OxRdtase_I_AS"/>
</dbReference>
<feature type="active site" description="Proton acceptor" evidence="8">
    <location>
        <position position="473"/>
    </location>
</feature>
<evidence type="ECO:0000256" key="9">
    <source>
        <dbReference type="PIRSR" id="PIRSR000350-3"/>
    </source>
</evidence>
<keyword evidence="4 11" id="KW-0560">Oxidoreductase</keyword>
<comment type="similarity">
    <text evidence="1 11">Belongs to the class-I pyridine nucleotide-disulfide oxidoreductase family.</text>
</comment>
<evidence type="ECO:0000313" key="14">
    <source>
        <dbReference type="EMBL" id="RSX56156.1"/>
    </source>
</evidence>
<reference evidence="14 15" key="1">
    <citation type="submission" date="2018-09" db="EMBL/GenBank/DDBJ databases">
        <title>Characterization of the phylogenetic diversity of five novel species belonging to the genus Bifidobacterium.</title>
        <authorList>
            <person name="Lugli G.A."/>
            <person name="Duranti S."/>
            <person name="Milani C."/>
        </authorList>
    </citation>
    <scope>NUCLEOTIDE SEQUENCE [LARGE SCALE GENOMIC DNA]</scope>
    <source>
        <strain evidence="14 15">2036B</strain>
    </source>
</reference>
<dbReference type="GO" id="GO:0050660">
    <property type="term" value="F:flavin adenine dinucleotide binding"/>
    <property type="evidence" value="ECO:0007669"/>
    <property type="project" value="TreeGrafter"/>
</dbReference>
<dbReference type="Gene3D" id="3.30.390.30">
    <property type="match status" value="1"/>
</dbReference>
<feature type="disulfide bond" description="Redox-active" evidence="10">
    <location>
        <begin position="45"/>
        <end position="50"/>
    </location>
</feature>
<dbReference type="OrthoDB" id="4678789at2"/>
<feature type="binding site" evidence="9">
    <location>
        <position position="54"/>
    </location>
    <ligand>
        <name>FAD</name>
        <dbReference type="ChEBI" id="CHEBI:57692"/>
    </ligand>
</feature>
<feature type="domain" description="Pyridine nucleotide-disulphide oxidoreductase dimerisation" evidence="12">
    <location>
        <begin position="369"/>
        <end position="483"/>
    </location>
</feature>
<evidence type="ECO:0000256" key="7">
    <source>
        <dbReference type="ARBA" id="ARBA00023284"/>
    </source>
</evidence>
<dbReference type="AlphaFoldDB" id="A0A430FTE6"/>
<keyword evidence="3 9" id="KW-0274">FAD</keyword>
<evidence type="ECO:0000256" key="10">
    <source>
        <dbReference type="PIRSR" id="PIRSR000350-4"/>
    </source>
</evidence>
<dbReference type="InterPro" id="IPR004099">
    <property type="entry name" value="Pyr_nucl-diS_OxRdtase_dimer"/>
</dbReference>
<protein>
    <submittedName>
        <fullName evidence="14">Dihydrolipoamide dehydrogenase</fullName>
    </submittedName>
</protein>
<keyword evidence="15" id="KW-1185">Reference proteome</keyword>
<feature type="binding site" evidence="9">
    <location>
        <position position="334"/>
    </location>
    <ligand>
        <name>FAD</name>
        <dbReference type="ChEBI" id="CHEBI:57692"/>
    </ligand>
</feature>
<keyword evidence="6" id="KW-1015">Disulfide bond</keyword>
<evidence type="ECO:0000313" key="15">
    <source>
        <dbReference type="Proteomes" id="UP000287609"/>
    </source>
</evidence>
<evidence type="ECO:0000259" key="12">
    <source>
        <dbReference type="Pfam" id="PF02852"/>
    </source>
</evidence>
<keyword evidence="9" id="KW-0547">Nucleotide-binding</keyword>
<dbReference type="EMBL" id="QXGM01000001">
    <property type="protein sequence ID" value="RSX56156.1"/>
    <property type="molecule type" value="Genomic_DNA"/>
</dbReference>
<dbReference type="InterPro" id="IPR023753">
    <property type="entry name" value="FAD/NAD-binding_dom"/>
</dbReference>
<dbReference type="Pfam" id="PF02852">
    <property type="entry name" value="Pyr_redox_dim"/>
    <property type="match status" value="1"/>
</dbReference>
<name>A0A430FTE6_9BIFI</name>
<comment type="cofactor">
    <cofactor evidence="9">
        <name>FAD</name>
        <dbReference type="ChEBI" id="CHEBI:57692"/>
    </cofactor>
    <text evidence="9">Binds 1 FAD per subunit.</text>
</comment>
<dbReference type="SUPFAM" id="SSF55424">
    <property type="entry name" value="FAD/NAD-linked reductases, dimerisation (C-terminal) domain"/>
    <property type="match status" value="1"/>
</dbReference>
<dbReference type="InterPro" id="IPR050151">
    <property type="entry name" value="Class-I_Pyr_Nuc-Dis_Oxidored"/>
</dbReference>
<evidence type="ECO:0000256" key="3">
    <source>
        <dbReference type="ARBA" id="ARBA00022827"/>
    </source>
</evidence>
<dbReference type="PIRSF" id="PIRSF000350">
    <property type="entry name" value="Mercury_reductase_MerA"/>
    <property type="match status" value="1"/>
</dbReference>
<dbReference type="RefSeq" id="WP_125963289.1">
    <property type="nucleotide sequence ID" value="NZ_QXGM01000001.1"/>
</dbReference>
<evidence type="ECO:0000256" key="1">
    <source>
        <dbReference type="ARBA" id="ARBA00007532"/>
    </source>
</evidence>
<proteinExistence type="inferred from homology"/>
<evidence type="ECO:0000256" key="4">
    <source>
        <dbReference type="ARBA" id="ARBA00023002"/>
    </source>
</evidence>
<dbReference type="PANTHER" id="PTHR22912:SF151">
    <property type="entry name" value="DIHYDROLIPOYL DEHYDROGENASE, MITOCHONDRIAL"/>
    <property type="match status" value="1"/>
</dbReference>
<dbReference type="InterPro" id="IPR016156">
    <property type="entry name" value="FAD/NAD-linked_Rdtase_dimer_sf"/>
</dbReference>
<feature type="domain" description="FAD/NAD(P)-binding" evidence="13">
    <location>
        <begin position="8"/>
        <end position="349"/>
    </location>
</feature>
<dbReference type="SUPFAM" id="SSF51905">
    <property type="entry name" value="FAD/NAD(P)-binding domain"/>
    <property type="match status" value="1"/>
</dbReference>
<evidence type="ECO:0000256" key="6">
    <source>
        <dbReference type="ARBA" id="ARBA00023157"/>
    </source>
</evidence>
<dbReference type="PANTHER" id="PTHR22912">
    <property type="entry name" value="DISULFIDE OXIDOREDUCTASE"/>
    <property type="match status" value="1"/>
</dbReference>
<gene>
    <name evidence="14" type="ORF">D2E26_0719</name>
</gene>
<comment type="caution">
    <text evidence="14">The sequence shown here is derived from an EMBL/GenBank/DDBJ whole genome shotgun (WGS) entry which is preliminary data.</text>
</comment>
<sequence>MNSTLQTDVAIIGAGPGGYATALRAAELGKSVTLIERDAHVGGTCLLRGCIPSKALISAAHTMDAMNHAATMGIQVTAPSVDEAKLAQYREQTVTTMTSGLAELLAARHIQMVHGQAALQSDGTILVTPAPDATQVRVGQSLDALHDAGTQVTIQATDTVLATGGRPRPLPNVPFGGAVLDSTAALGLEHLPKRAAIVGAGSVALEFASMWRSMGAEVTLLVRHDTPLSHAHHRSAVVLTRELKRRGIKIVAHSQVTETTPGESGEGVHVTYTSSLDNETYGIDADVLLVAIGRDPNTDMPWMQDLDIDITDAGLIVTDDLGQTSMPHVWAVGDITPGHGLAHRAFEQGITIAEAIAGLNPKPVDERTIPSVIFTTPEFASVGRTVQEAQTIDGCTDVTETLYPVMGNARMVMERANGSMAVVTGCRPGHPDQREVLGVHIVAPMASELIGQAEHVLGAHTPLSDAARLIEPHPTFSEMFGEALLKADGRPFNTL</sequence>
<dbReference type="GO" id="GO:0006103">
    <property type="term" value="P:2-oxoglutarate metabolic process"/>
    <property type="evidence" value="ECO:0007669"/>
    <property type="project" value="TreeGrafter"/>
</dbReference>